<protein>
    <submittedName>
        <fullName evidence="1">Uncharacterized protein</fullName>
    </submittedName>
</protein>
<keyword evidence="2" id="KW-1185">Reference proteome</keyword>
<dbReference type="EMBL" id="CM023472">
    <property type="protein sequence ID" value="KAH7959413.1"/>
    <property type="molecule type" value="Genomic_DNA"/>
</dbReference>
<name>A0ACB8D515_DERSI</name>
<organism evidence="1 2">
    <name type="scientific">Dermacentor silvarum</name>
    <name type="common">Tick</name>
    <dbReference type="NCBI Taxonomy" id="543639"/>
    <lineage>
        <taxon>Eukaryota</taxon>
        <taxon>Metazoa</taxon>
        <taxon>Ecdysozoa</taxon>
        <taxon>Arthropoda</taxon>
        <taxon>Chelicerata</taxon>
        <taxon>Arachnida</taxon>
        <taxon>Acari</taxon>
        <taxon>Parasitiformes</taxon>
        <taxon>Ixodida</taxon>
        <taxon>Ixodoidea</taxon>
        <taxon>Ixodidae</taxon>
        <taxon>Rhipicephalinae</taxon>
        <taxon>Dermacentor</taxon>
    </lineage>
</organism>
<accession>A0ACB8D515</accession>
<comment type="caution">
    <text evidence="1">The sequence shown here is derived from an EMBL/GenBank/DDBJ whole genome shotgun (WGS) entry which is preliminary data.</text>
</comment>
<evidence type="ECO:0000313" key="1">
    <source>
        <dbReference type="EMBL" id="KAH7959413.1"/>
    </source>
</evidence>
<proteinExistence type="predicted"/>
<sequence length="143" mass="15591">MKITSHTATPSLTAKTCVDLVLNSLAEDKLQASVRCLAIHGRFLEIGKVDMSNDSPLKMSLFLKGITFHGVLVELLHGDDVIAVKERHRVAELIRGGIASGAVRPLDSIVFPRDQVEDAFRFMASGKHIGKIVLEVSSVFILN</sequence>
<reference evidence="1" key="1">
    <citation type="submission" date="2020-05" db="EMBL/GenBank/DDBJ databases">
        <title>Large-scale comparative analyses of tick genomes elucidate their genetic diversity and vector capacities.</title>
        <authorList>
            <person name="Jia N."/>
            <person name="Wang J."/>
            <person name="Shi W."/>
            <person name="Du L."/>
            <person name="Sun Y."/>
            <person name="Zhan W."/>
            <person name="Jiang J."/>
            <person name="Wang Q."/>
            <person name="Zhang B."/>
            <person name="Ji P."/>
            <person name="Sakyi L.B."/>
            <person name="Cui X."/>
            <person name="Yuan T."/>
            <person name="Jiang B."/>
            <person name="Yang W."/>
            <person name="Lam T.T.-Y."/>
            <person name="Chang Q."/>
            <person name="Ding S."/>
            <person name="Wang X."/>
            <person name="Zhu J."/>
            <person name="Ruan X."/>
            <person name="Zhao L."/>
            <person name="Wei J."/>
            <person name="Que T."/>
            <person name="Du C."/>
            <person name="Cheng J."/>
            <person name="Dai P."/>
            <person name="Han X."/>
            <person name="Huang E."/>
            <person name="Gao Y."/>
            <person name="Liu J."/>
            <person name="Shao H."/>
            <person name="Ye R."/>
            <person name="Li L."/>
            <person name="Wei W."/>
            <person name="Wang X."/>
            <person name="Wang C."/>
            <person name="Yang T."/>
            <person name="Huo Q."/>
            <person name="Li W."/>
            <person name="Guo W."/>
            <person name="Chen H."/>
            <person name="Zhou L."/>
            <person name="Ni X."/>
            <person name="Tian J."/>
            <person name="Zhou Y."/>
            <person name="Sheng Y."/>
            <person name="Liu T."/>
            <person name="Pan Y."/>
            <person name="Xia L."/>
            <person name="Li J."/>
            <person name="Zhao F."/>
            <person name="Cao W."/>
        </authorList>
    </citation>
    <scope>NUCLEOTIDE SEQUENCE</scope>
    <source>
        <strain evidence="1">Dsil-2018</strain>
    </source>
</reference>
<evidence type="ECO:0000313" key="2">
    <source>
        <dbReference type="Proteomes" id="UP000821865"/>
    </source>
</evidence>
<gene>
    <name evidence="1" type="ORF">HPB49_010965</name>
</gene>
<dbReference type="Proteomes" id="UP000821865">
    <property type="component" value="Chromosome 3"/>
</dbReference>